<comment type="subcellular location">
    <subcellularLocation>
        <location evidence="7">Cytoplasm</location>
    </subcellularLocation>
</comment>
<keyword evidence="9" id="KW-0175">Coiled coil</keyword>
<dbReference type="InterPro" id="IPR017334">
    <property type="entry name" value="eIF3_g"/>
</dbReference>
<name>A0A2A6CJ24_PRIPA</name>
<dbReference type="Pfam" id="PF00025">
    <property type="entry name" value="Arf"/>
    <property type="match status" value="1"/>
</dbReference>
<dbReference type="GO" id="GO:0003723">
    <property type="term" value="F:RNA binding"/>
    <property type="evidence" value="ECO:0007669"/>
    <property type="project" value="UniProtKB-UniRule"/>
</dbReference>
<reference evidence="11" key="2">
    <citation type="submission" date="2022-06" db="UniProtKB">
        <authorList>
            <consortium name="EnsemblMetazoa"/>
        </authorList>
    </citation>
    <scope>IDENTIFICATION</scope>
    <source>
        <strain evidence="11">PS312</strain>
    </source>
</reference>
<dbReference type="HAMAP" id="MF_03006">
    <property type="entry name" value="eIF3g"/>
    <property type="match status" value="1"/>
</dbReference>
<keyword evidence="5 7" id="KW-0648">Protein biosynthesis</keyword>
<accession>A0A2A6CJ24</accession>
<evidence type="ECO:0000256" key="3">
    <source>
        <dbReference type="ARBA" id="ARBA00022741"/>
    </source>
</evidence>
<evidence type="ECO:0000256" key="6">
    <source>
        <dbReference type="ARBA" id="ARBA00023134"/>
    </source>
</evidence>
<comment type="subunit">
    <text evidence="7">Component of the eukaryotic translation initiation factor 3 (eIF-3) complex.</text>
</comment>
<evidence type="ECO:0000256" key="9">
    <source>
        <dbReference type="SAM" id="Coils"/>
    </source>
</evidence>
<feature type="compositionally biased region" description="Acidic residues" evidence="10">
    <location>
        <begin position="870"/>
        <end position="913"/>
    </location>
</feature>
<organism evidence="11 12">
    <name type="scientific">Pristionchus pacificus</name>
    <name type="common">Parasitic nematode worm</name>
    <dbReference type="NCBI Taxonomy" id="54126"/>
    <lineage>
        <taxon>Eukaryota</taxon>
        <taxon>Metazoa</taxon>
        <taxon>Ecdysozoa</taxon>
        <taxon>Nematoda</taxon>
        <taxon>Chromadorea</taxon>
        <taxon>Rhabditida</taxon>
        <taxon>Rhabditina</taxon>
        <taxon>Diplogasteromorpha</taxon>
        <taxon>Diplogasteroidea</taxon>
        <taxon>Neodiplogasteridae</taxon>
        <taxon>Pristionchus</taxon>
    </lineage>
</organism>
<dbReference type="GO" id="GO:0016282">
    <property type="term" value="C:eukaryotic 43S preinitiation complex"/>
    <property type="evidence" value="ECO:0007669"/>
    <property type="project" value="UniProtKB-UniRule"/>
</dbReference>
<dbReference type="SMART" id="SM00360">
    <property type="entry name" value="RRM"/>
    <property type="match status" value="1"/>
</dbReference>
<dbReference type="SUPFAM" id="SSF52540">
    <property type="entry name" value="P-loop containing nucleoside triphosphate hydrolases"/>
    <property type="match status" value="1"/>
</dbReference>
<dbReference type="InterPro" id="IPR012677">
    <property type="entry name" value="Nucleotide-bd_a/b_plait_sf"/>
</dbReference>
<dbReference type="PROSITE" id="PS50102">
    <property type="entry name" value="RRM"/>
    <property type="match status" value="1"/>
</dbReference>
<evidence type="ECO:0000313" key="12">
    <source>
        <dbReference type="Proteomes" id="UP000005239"/>
    </source>
</evidence>
<evidence type="ECO:0000256" key="10">
    <source>
        <dbReference type="SAM" id="MobiDB-lite"/>
    </source>
</evidence>
<keyword evidence="3 8" id="KW-0547">Nucleotide-binding</keyword>
<keyword evidence="12" id="KW-1185">Reference proteome</keyword>
<dbReference type="GO" id="GO:0005525">
    <property type="term" value="F:GTP binding"/>
    <property type="evidence" value="ECO:0007669"/>
    <property type="project" value="UniProtKB-KW"/>
</dbReference>
<keyword evidence="2 7" id="KW-0396">Initiation factor</keyword>
<dbReference type="Gene3D" id="3.40.50.300">
    <property type="entry name" value="P-loop containing nucleotide triphosphate hydrolases"/>
    <property type="match status" value="1"/>
</dbReference>
<feature type="region of interest" description="Disordered" evidence="10">
    <location>
        <begin position="861"/>
        <end position="919"/>
    </location>
</feature>
<dbReference type="GO" id="GO:0001732">
    <property type="term" value="P:formation of cytoplasmic translation initiation complex"/>
    <property type="evidence" value="ECO:0007669"/>
    <property type="project" value="UniProtKB-UniRule"/>
</dbReference>
<keyword evidence="1 7" id="KW-0963">Cytoplasm</keyword>
<comment type="similarity">
    <text evidence="7">Belongs to the eIF-3 subunit G family.</text>
</comment>
<dbReference type="InterPro" id="IPR006689">
    <property type="entry name" value="Small_GTPase_ARF/SAR"/>
</dbReference>
<sequence>MAAATLSSNLAAEGIGSWAEAVEQDTQLRAETDRDGLKTVVDYVYEDDGKYKIVTQYKTITKKVPRIVADRKKWKKFGVCKGESSGPQVATTYVAEEVEIQFVRNRAGEQILDVQEDKQQVKATSREHCRYCKANDHWSTNCPYKEMYIVDEEPDPAVLAAQEKERSGRYVAPSLRPDARGGQMDNRRSEENTCRVTNLPQDCDESELRDLFAKIGRVQRVFIARDKHSNMPKGFAFVTYETRQDAAKAIEVLNNLRMNHMVLKVEWTRNYFEQTDALVWVVDSGDTTRLNMCKDELRSLLGEERLAGASLLILANKQDLPSALESKEIAKSHSISISFLSSSLFIFRMDLFLLELWRDDCLSAVRAYSPPSTDNLIHDDGIPQFVTQFSFAIKDLVDWENERIVYRDSDDELISIDGVNGDGLLESVLDALSHWPFIYKVQYSIMKRPPMDRIRSTIVDEFPDVSFPEIMRHEPCMIVAKKEEKKEDEERNEWKGVMGADPFREFLIELEKRQDLIQENLIQHSLRRDSFSSHLVCPSVLPSDVLESIANDATKKRIVPGTPLEDHSTATDSLNELVERVERQLSLLNENTTVTTQTESEWKMEQADTEWKVEEVSPKKDGRITKFKGNPKTTVETKKQKKPSMDTKVVILKMGKANKDVHRSMENEQTVYCQSVRVMNLSRNPVQAKIVVTRRSPGAKPILYRDFVYLQPYVPTKFAIGLMDDLSEETSYVTYTLHLFNTPISPPISIFSPPSSTLIPSPHYSSMKREHGAISPPSLPLPPSLLPALPAPPRVEALPAPPQIFLSETLRGMISRKNSTEEEGQIEVENVVDDLVNGAIQNAQKEEENRTPMLIIEETAEEVDDRERDDGEIEEAEEVKVEEDESEDESMSDVEEINVENDEDSEDDSDFEVIDNHED</sequence>
<evidence type="ECO:0000256" key="1">
    <source>
        <dbReference type="ARBA" id="ARBA00022490"/>
    </source>
</evidence>
<dbReference type="GO" id="GO:0003924">
    <property type="term" value="F:GTPase activity"/>
    <property type="evidence" value="ECO:0007669"/>
    <property type="project" value="InterPro"/>
</dbReference>
<dbReference type="SUPFAM" id="SSF54928">
    <property type="entry name" value="RNA-binding domain, RBD"/>
    <property type="match status" value="1"/>
</dbReference>
<dbReference type="InterPro" id="IPR000504">
    <property type="entry name" value="RRM_dom"/>
</dbReference>
<dbReference type="GO" id="GO:0003743">
    <property type="term" value="F:translation initiation factor activity"/>
    <property type="evidence" value="ECO:0007669"/>
    <property type="project" value="UniProtKB-UniRule"/>
</dbReference>
<feature type="region of interest" description="Disordered" evidence="10">
    <location>
        <begin position="173"/>
        <end position="193"/>
    </location>
</feature>
<proteinExistence type="inferred from homology"/>
<dbReference type="Pfam" id="PF00076">
    <property type="entry name" value="RRM_1"/>
    <property type="match status" value="1"/>
</dbReference>
<evidence type="ECO:0000256" key="8">
    <source>
        <dbReference type="PIRSR" id="PIRSR606689-1"/>
    </source>
</evidence>
<dbReference type="InterPro" id="IPR027417">
    <property type="entry name" value="P-loop_NTPase"/>
</dbReference>
<feature type="coiled-coil region" evidence="9">
    <location>
        <begin position="564"/>
        <end position="591"/>
    </location>
</feature>
<gene>
    <name evidence="11" type="primary">WBGene00114778</name>
</gene>
<dbReference type="InterPro" id="IPR035979">
    <property type="entry name" value="RBD_domain_sf"/>
</dbReference>
<keyword evidence="6 8" id="KW-0342">GTP-binding</keyword>
<dbReference type="InterPro" id="IPR024675">
    <property type="entry name" value="eIF3g_N"/>
</dbReference>
<dbReference type="PROSITE" id="PS51417">
    <property type="entry name" value="ARF"/>
    <property type="match status" value="1"/>
</dbReference>
<dbReference type="Pfam" id="PF12353">
    <property type="entry name" value="eIF3g"/>
    <property type="match status" value="1"/>
</dbReference>
<dbReference type="GO" id="GO:0005852">
    <property type="term" value="C:eukaryotic translation initiation factor 3 complex"/>
    <property type="evidence" value="ECO:0007669"/>
    <property type="project" value="UniProtKB-UniRule"/>
</dbReference>
<dbReference type="Gene3D" id="3.30.70.330">
    <property type="match status" value="1"/>
</dbReference>
<evidence type="ECO:0000256" key="7">
    <source>
        <dbReference type="HAMAP-Rule" id="MF_03006"/>
    </source>
</evidence>
<dbReference type="CDD" id="cd12933">
    <property type="entry name" value="eIF3G"/>
    <property type="match status" value="1"/>
</dbReference>
<evidence type="ECO:0000256" key="4">
    <source>
        <dbReference type="ARBA" id="ARBA00022884"/>
    </source>
</evidence>
<dbReference type="AlphaFoldDB" id="A0A2A6CJ24"/>
<evidence type="ECO:0000256" key="5">
    <source>
        <dbReference type="ARBA" id="ARBA00022917"/>
    </source>
</evidence>
<dbReference type="CDD" id="cd12408">
    <property type="entry name" value="RRM_eIF3G_like"/>
    <property type="match status" value="1"/>
</dbReference>
<evidence type="ECO:0000256" key="2">
    <source>
        <dbReference type="ARBA" id="ARBA00022540"/>
    </source>
</evidence>
<dbReference type="Proteomes" id="UP000005239">
    <property type="component" value="Unassembled WGS sequence"/>
</dbReference>
<reference evidence="12" key="1">
    <citation type="journal article" date="2008" name="Nat. Genet.">
        <title>The Pristionchus pacificus genome provides a unique perspective on nematode lifestyle and parasitism.</title>
        <authorList>
            <person name="Dieterich C."/>
            <person name="Clifton S.W."/>
            <person name="Schuster L.N."/>
            <person name="Chinwalla A."/>
            <person name="Delehaunty K."/>
            <person name="Dinkelacker I."/>
            <person name="Fulton L."/>
            <person name="Fulton R."/>
            <person name="Godfrey J."/>
            <person name="Minx P."/>
            <person name="Mitreva M."/>
            <person name="Roeseler W."/>
            <person name="Tian H."/>
            <person name="Witte H."/>
            <person name="Yang S.P."/>
            <person name="Wilson R.K."/>
            <person name="Sommer R.J."/>
        </authorList>
    </citation>
    <scope>NUCLEOTIDE SEQUENCE [LARGE SCALE GENOMIC DNA]</scope>
    <source>
        <strain evidence="12">PS312</strain>
    </source>
</reference>
<dbReference type="PANTHER" id="PTHR10352">
    <property type="entry name" value="EUKARYOTIC TRANSLATION INITIATION FACTOR 3 SUBUNIT G"/>
    <property type="match status" value="1"/>
</dbReference>
<dbReference type="GO" id="GO:0033290">
    <property type="term" value="C:eukaryotic 48S preinitiation complex"/>
    <property type="evidence" value="ECO:0007669"/>
    <property type="project" value="UniProtKB-UniRule"/>
</dbReference>
<keyword evidence="4" id="KW-0694">RNA-binding</keyword>
<protein>
    <recommendedName>
        <fullName evidence="7">Eukaryotic translation initiation factor 3 subunit G</fullName>
        <shortName evidence="7">eIF3g</shortName>
    </recommendedName>
    <alternativeName>
        <fullName evidence="7">Eukaryotic translation initiation factor 3 RNA-binding subunit</fullName>
        <shortName evidence="7">eIF-3 RNA-binding subunit</shortName>
    </alternativeName>
    <alternativeName>
        <fullName evidence="7">Eukaryotic translation initiation factor 3 subunit 4</fullName>
    </alternativeName>
</protein>
<comment type="function">
    <text evidence="7">RNA-binding component of the eukaryotic translation initiation factor 3 (eIF-3) complex, which is involved in protein synthesis of a specialized repertoire of mRNAs and, together with other initiation factors, stimulates binding of mRNA and methionyl-tRNAi to the 40S ribosome. The eIF-3 complex specifically targets and initiates translation of a subset of mRNAs involved in cell proliferation. This subunit can bind 18S rRNA.</text>
</comment>
<feature type="binding site" evidence="8">
    <location>
        <begin position="316"/>
        <end position="319"/>
    </location>
    <ligand>
        <name>GTP</name>
        <dbReference type="ChEBI" id="CHEBI:37565"/>
    </ligand>
</feature>
<dbReference type="EnsemblMetazoa" id="PPA25224.1">
    <property type="protein sequence ID" value="PPA25224.1"/>
    <property type="gene ID" value="WBGene00114778"/>
</dbReference>
<feature type="region of interest" description="Disordered" evidence="10">
    <location>
        <begin position="622"/>
        <end position="642"/>
    </location>
</feature>
<accession>A0A8R1YL67</accession>
<dbReference type="InterPro" id="IPR034240">
    <property type="entry name" value="eIF3G_RRM"/>
</dbReference>
<evidence type="ECO:0000313" key="11">
    <source>
        <dbReference type="EnsemblMetazoa" id="PPA25224.1"/>
    </source>
</evidence>